<gene>
    <name evidence="4" type="primary">rutD</name>
    <name evidence="3" type="ORF">B4U45_25515</name>
    <name evidence="4" type="ORF">LAUMK42_02207</name>
    <name evidence="5" type="ORF">LAUMK4_02030</name>
</gene>
<dbReference type="PANTHER" id="PTHR43798">
    <property type="entry name" value="MONOACYLGLYCEROL LIPASE"/>
    <property type="match status" value="1"/>
</dbReference>
<dbReference type="RefSeq" id="WP_075548240.1">
    <property type="nucleotide sequence ID" value="NZ_CADEAW010000118.1"/>
</dbReference>
<dbReference type="GO" id="GO:0016020">
    <property type="term" value="C:membrane"/>
    <property type="evidence" value="ECO:0007669"/>
    <property type="project" value="TreeGrafter"/>
</dbReference>
<evidence type="ECO:0000313" key="5">
    <source>
        <dbReference type="EMBL" id="VAZ92216.1"/>
    </source>
</evidence>
<dbReference type="InterPro" id="IPR050266">
    <property type="entry name" value="AB_hydrolase_sf"/>
</dbReference>
<name>A0A1X0LEU2_9MYCO</name>
<proteinExistence type="predicted"/>
<dbReference type="Proteomes" id="UP000279331">
    <property type="component" value="Unassembled WGS sequence"/>
</dbReference>
<evidence type="ECO:0000313" key="6">
    <source>
        <dbReference type="Proteomes" id="UP000192335"/>
    </source>
</evidence>
<dbReference type="SUPFAM" id="SSF53474">
    <property type="entry name" value="alpha/beta-Hydrolases"/>
    <property type="match status" value="1"/>
</dbReference>
<keyword evidence="7" id="KW-1185">Reference proteome</keyword>
<dbReference type="AlphaFoldDB" id="A0A1X0LEU2"/>
<evidence type="ECO:0000313" key="4">
    <source>
        <dbReference type="EMBL" id="VAZ83390.1"/>
    </source>
</evidence>
<dbReference type="InterPro" id="IPR000073">
    <property type="entry name" value="AB_hydrolase_1"/>
</dbReference>
<dbReference type="Proteomes" id="UP000192335">
    <property type="component" value="Unassembled WGS sequence"/>
</dbReference>
<accession>A0A1X0LEU2</accession>
<evidence type="ECO:0000313" key="8">
    <source>
        <dbReference type="Proteomes" id="UP000279331"/>
    </source>
</evidence>
<reference evidence="3 6" key="1">
    <citation type="submission" date="2017-02" db="EMBL/GenBank/DDBJ databases">
        <title>Mycobacterium kansasii genomes.</title>
        <authorList>
            <person name="Borowka P."/>
            <person name="Strapagiel D."/>
            <person name="Marciniak B."/>
            <person name="Lach J."/>
            <person name="Bakula Z."/>
            <person name="Van Ingen J."/>
            <person name="Safianowska A."/>
            <person name="Brzostek A."/>
            <person name="Dziadek J."/>
            <person name="Jagielski T."/>
        </authorList>
    </citation>
    <scope>NUCLEOTIDE SEQUENCE [LARGE SCALE GENOMIC DNA]</scope>
    <source>
        <strain evidence="3 6">12MK</strain>
    </source>
</reference>
<organism evidence="4 8">
    <name type="scientific">Mycobacterium persicum</name>
    <dbReference type="NCBI Taxonomy" id="1487726"/>
    <lineage>
        <taxon>Bacteria</taxon>
        <taxon>Bacillati</taxon>
        <taxon>Actinomycetota</taxon>
        <taxon>Actinomycetes</taxon>
        <taxon>Mycobacteriales</taxon>
        <taxon>Mycobacteriaceae</taxon>
        <taxon>Mycobacterium</taxon>
    </lineage>
</organism>
<dbReference type="InterPro" id="IPR029058">
    <property type="entry name" value="AB_hydrolase_fold"/>
</dbReference>
<evidence type="ECO:0000259" key="2">
    <source>
        <dbReference type="Pfam" id="PF12697"/>
    </source>
</evidence>
<dbReference type="Pfam" id="PF12697">
    <property type="entry name" value="Abhydrolase_6"/>
    <property type="match status" value="1"/>
</dbReference>
<protein>
    <submittedName>
        <fullName evidence="3">Alpha/beta hydrolase</fullName>
    </submittedName>
    <submittedName>
        <fullName evidence="4">Aminoacrylate hydrolase RutD</fullName>
        <ecNumber evidence="4">3.5.1.-</ecNumber>
    </submittedName>
</protein>
<comment type="caution">
    <text evidence="4">The sequence shown here is derived from an EMBL/GenBank/DDBJ whole genome shotgun (WGS) entry which is preliminary data.</text>
</comment>
<dbReference type="Proteomes" id="UP000271464">
    <property type="component" value="Unassembled WGS sequence"/>
</dbReference>
<dbReference type="GeneID" id="66600774"/>
<dbReference type="OrthoDB" id="3396704at2"/>
<dbReference type="EMBL" id="MWQA01000001">
    <property type="protein sequence ID" value="ORC09457.1"/>
    <property type="molecule type" value="Genomic_DNA"/>
</dbReference>
<evidence type="ECO:0000313" key="7">
    <source>
        <dbReference type="Proteomes" id="UP000271464"/>
    </source>
</evidence>
<feature type="domain" description="AB hydrolase-1" evidence="2">
    <location>
        <begin position="29"/>
        <end position="242"/>
    </location>
</feature>
<dbReference type="GO" id="GO:0016787">
    <property type="term" value="F:hydrolase activity"/>
    <property type="evidence" value="ECO:0007669"/>
    <property type="project" value="UniProtKB-KW"/>
</dbReference>
<reference evidence="7 8" key="2">
    <citation type="submission" date="2018-09" db="EMBL/GenBank/DDBJ databases">
        <authorList>
            <person name="Tagini F."/>
        </authorList>
    </citation>
    <scope>NUCLEOTIDE SEQUENCE [LARGE SCALE GENOMIC DNA]</scope>
    <source>
        <strain evidence="5 7">MK4</strain>
        <strain evidence="4 8">MK42</strain>
    </source>
</reference>
<dbReference type="PANTHER" id="PTHR43798:SF31">
    <property type="entry name" value="AB HYDROLASE SUPERFAMILY PROTEIN YCLE"/>
    <property type="match status" value="1"/>
</dbReference>
<keyword evidence="1 4" id="KW-0378">Hydrolase</keyword>
<sequence>MADRTDEFVPTALGRLHVMRRGTGPVTAFWHSLFLDSRSWAPLTDALETLAPHRAVVTVDGPSHGPSEPLRRDFTFDECTRAAVEVLDGLGIAEPVDWVGNAWGGHVGILLAATQPRRIRTLTTIGTPVPALSTRFRWTKAWPLVALYRWSGPTRFLCGALSDALLGSDAVAAQPDQAQAVIDAFRRADRSGMLHAMRSMMLKRPDLSEYLPRVAAPTLMLAARDDDEGWPLQQAEAACATMRNARAGQLSGSARVAPLLLDAELIARTLLGFWSEVAQDPAHDVEAFGQ</sequence>
<evidence type="ECO:0000313" key="3">
    <source>
        <dbReference type="EMBL" id="ORC09457.1"/>
    </source>
</evidence>
<dbReference type="EMBL" id="UPHM01000045">
    <property type="protein sequence ID" value="VAZ92216.1"/>
    <property type="molecule type" value="Genomic_DNA"/>
</dbReference>
<evidence type="ECO:0000256" key="1">
    <source>
        <dbReference type="ARBA" id="ARBA00022801"/>
    </source>
</evidence>
<dbReference type="EMBL" id="UPHL01000054">
    <property type="protein sequence ID" value="VAZ83390.1"/>
    <property type="molecule type" value="Genomic_DNA"/>
</dbReference>
<dbReference type="Gene3D" id="3.40.50.1820">
    <property type="entry name" value="alpha/beta hydrolase"/>
    <property type="match status" value="1"/>
</dbReference>
<dbReference type="EC" id="3.5.1.-" evidence="4"/>